<accession>A0ACB9EUV5</accession>
<organism evidence="1 2">
    <name type="scientific">Smallanthus sonchifolius</name>
    <dbReference type="NCBI Taxonomy" id="185202"/>
    <lineage>
        <taxon>Eukaryota</taxon>
        <taxon>Viridiplantae</taxon>
        <taxon>Streptophyta</taxon>
        <taxon>Embryophyta</taxon>
        <taxon>Tracheophyta</taxon>
        <taxon>Spermatophyta</taxon>
        <taxon>Magnoliopsida</taxon>
        <taxon>eudicotyledons</taxon>
        <taxon>Gunneridae</taxon>
        <taxon>Pentapetalae</taxon>
        <taxon>asterids</taxon>
        <taxon>campanulids</taxon>
        <taxon>Asterales</taxon>
        <taxon>Asteraceae</taxon>
        <taxon>Asteroideae</taxon>
        <taxon>Heliantheae alliance</taxon>
        <taxon>Millerieae</taxon>
        <taxon>Smallanthus</taxon>
    </lineage>
</organism>
<reference evidence="2" key="1">
    <citation type="journal article" date="2022" name="Mol. Ecol. Resour.">
        <title>The genomes of chicory, endive, great burdock and yacon provide insights into Asteraceae palaeo-polyploidization history and plant inulin production.</title>
        <authorList>
            <person name="Fan W."/>
            <person name="Wang S."/>
            <person name="Wang H."/>
            <person name="Wang A."/>
            <person name="Jiang F."/>
            <person name="Liu H."/>
            <person name="Zhao H."/>
            <person name="Xu D."/>
            <person name="Zhang Y."/>
        </authorList>
    </citation>
    <scope>NUCLEOTIDE SEQUENCE [LARGE SCALE GENOMIC DNA]</scope>
    <source>
        <strain evidence="2">cv. Yunnan</strain>
    </source>
</reference>
<dbReference type="Proteomes" id="UP001056120">
    <property type="component" value="Linkage Group LG17"/>
</dbReference>
<sequence length="153" mass="16735">MVGYPLSLLNSRIISSLILRNNSFSGSIELNFSAMVNLVLLDLVDNKFTGSIPVNLPSCPSLKIIDLGGNNLTGQIPESFKGFNSLCYLSLSMCNLNNLSGSLQILQNCPNLTTLVLSRSFDSEEMPSDANLQFKRLKTLVIPNCKLTSFDLD</sequence>
<evidence type="ECO:0000313" key="2">
    <source>
        <dbReference type="Proteomes" id="UP001056120"/>
    </source>
</evidence>
<gene>
    <name evidence="1" type="ORF">L1987_53175</name>
</gene>
<keyword evidence="2" id="KW-1185">Reference proteome</keyword>
<dbReference type="EMBL" id="CM042034">
    <property type="protein sequence ID" value="KAI3762734.1"/>
    <property type="molecule type" value="Genomic_DNA"/>
</dbReference>
<reference evidence="1 2" key="2">
    <citation type="journal article" date="2022" name="Mol. Ecol. Resour.">
        <title>The genomes of chicory, endive, great burdock and yacon provide insights into Asteraceae paleo-polyploidization history and plant inulin production.</title>
        <authorList>
            <person name="Fan W."/>
            <person name="Wang S."/>
            <person name="Wang H."/>
            <person name="Wang A."/>
            <person name="Jiang F."/>
            <person name="Liu H."/>
            <person name="Zhao H."/>
            <person name="Xu D."/>
            <person name="Zhang Y."/>
        </authorList>
    </citation>
    <scope>NUCLEOTIDE SEQUENCE [LARGE SCALE GENOMIC DNA]</scope>
    <source>
        <strain evidence="2">cv. Yunnan</strain>
        <tissue evidence="1">Leaves</tissue>
    </source>
</reference>
<name>A0ACB9EUV5_9ASTR</name>
<proteinExistence type="predicted"/>
<protein>
    <submittedName>
        <fullName evidence="1">Uncharacterized protein</fullName>
    </submittedName>
</protein>
<evidence type="ECO:0000313" key="1">
    <source>
        <dbReference type="EMBL" id="KAI3762734.1"/>
    </source>
</evidence>
<comment type="caution">
    <text evidence="1">The sequence shown here is derived from an EMBL/GenBank/DDBJ whole genome shotgun (WGS) entry which is preliminary data.</text>
</comment>